<dbReference type="GO" id="GO:0016787">
    <property type="term" value="F:hydrolase activity"/>
    <property type="evidence" value="ECO:0007669"/>
    <property type="project" value="UniProtKB-KW"/>
</dbReference>
<dbReference type="Gene3D" id="3.40.50.1820">
    <property type="entry name" value="alpha/beta hydrolase"/>
    <property type="match status" value="1"/>
</dbReference>
<feature type="domain" description="Carboxylesterase type B" evidence="4">
    <location>
        <begin position="18"/>
        <end position="234"/>
    </location>
</feature>
<dbReference type="InterPro" id="IPR029058">
    <property type="entry name" value="AB_hydrolase_fold"/>
</dbReference>
<dbReference type="PROSITE" id="PS00122">
    <property type="entry name" value="CARBOXYLESTERASE_B_1"/>
    <property type="match status" value="1"/>
</dbReference>
<protein>
    <recommendedName>
        <fullName evidence="3">Carboxylic ester hydrolase</fullName>
        <ecNumber evidence="3">3.1.1.-</ecNumber>
    </recommendedName>
</protein>
<dbReference type="Proteomes" id="UP000053558">
    <property type="component" value="Unassembled WGS sequence"/>
</dbReference>
<dbReference type="EC" id="3.1.1.-" evidence="3"/>
<dbReference type="InterPro" id="IPR002018">
    <property type="entry name" value="CarbesteraseB"/>
</dbReference>
<dbReference type="RefSeq" id="XP_007765580.1">
    <property type="nucleotide sequence ID" value="XM_007767390.1"/>
</dbReference>
<evidence type="ECO:0000313" key="5">
    <source>
        <dbReference type="EMBL" id="EIW83627.1"/>
    </source>
</evidence>
<dbReference type="GeneID" id="19202737"/>
<sequence length="365" mass="39000">MPSVSFLLVDIKYMLPSYVAGSGYNEHDENLVADANNDIVVVVIQYRLGIFGFLSGNEVVEGGGALNAGLPLNVNGSSVCVQISKFGGDPSKVTIWGASAGAGSVLQHVIANGGNTQPPLFRAAMTSSTFLPSQYYYNDTIPETIYQTVVNGTGCNTSATPFACLRNVSADLLEQMNNYTNTNALYGVFTTVPMVDGKLIVEPPISTLVRGNVNGEILLAVTNSDEGALFVNTSALYPAADYIHNLFPLLPMGDVQKIAEAYANYTIAPGEVVPESRNVTQAIGIHGRMWAFNKAGKRAWKGLFAIPPGYHGGDVPYYFTSVGPPIDNPSLIASFSQSFISTAISLDPNNHLDSSDITPQWNTWV</sequence>
<evidence type="ECO:0000256" key="2">
    <source>
        <dbReference type="ARBA" id="ARBA00022801"/>
    </source>
</evidence>
<dbReference type="SUPFAM" id="SSF53474">
    <property type="entry name" value="alpha/beta-Hydrolases"/>
    <property type="match status" value="1"/>
</dbReference>
<evidence type="ECO:0000259" key="4">
    <source>
        <dbReference type="Pfam" id="PF00135"/>
    </source>
</evidence>
<dbReference type="OrthoDB" id="408631at2759"/>
<dbReference type="Pfam" id="PF00135">
    <property type="entry name" value="COesterase"/>
    <property type="match status" value="1"/>
</dbReference>
<keyword evidence="6" id="KW-1185">Reference proteome</keyword>
<dbReference type="OMA" id="SNWSANI"/>
<evidence type="ECO:0000256" key="1">
    <source>
        <dbReference type="ARBA" id="ARBA00005964"/>
    </source>
</evidence>
<reference evidence="6" key="1">
    <citation type="journal article" date="2012" name="Science">
        <title>The Paleozoic origin of enzymatic lignin decomposition reconstructed from 31 fungal genomes.</title>
        <authorList>
            <person name="Floudas D."/>
            <person name="Binder M."/>
            <person name="Riley R."/>
            <person name="Barry K."/>
            <person name="Blanchette R.A."/>
            <person name="Henrissat B."/>
            <person name="Martinez A.T."/>
            <person name="Otillar R."/>
            <person name="Spatafora J.W."/>
            <person name="Yadav J.S."/>
            <person name="Aerts A."/>
            <person name="Benoit I."/>
            <person name="Boyd A."/>
            <person name="Carlson A."/>
            <person name="Copeland A."/>
            <person name="Coutinho P.M."/>
            <person name="de Vries R.P."/>
            <person name="Ferreira P."/>
            <person name="Findley K."/>
            <person name="Foster B."/>
            <person name="Gaskell J."/>
            <person name="Glotzer D."/>
            <person name="Gorecki P."/>
            <person name="Heitman J."/>
            <person name="Hesse C."/>
            <person name="Hori C."/>
            <person name="Igarashi K."/>
            <person name="Jurgens J.A."/>
            <person name="Kallen N."/>
            <person name="Kersten P."/>
            <person name="Kohler A."/>
            <person name="Kuees U."/>
            <person name="Kumar T.K.A."/>
            <person name="Kuo A."/>
            <person name="LaButti K."/>
            <person name="Larrondo L.F."/>
            <person name="Lindquist E."/>
            <person name="Ling A."/>
            <person name="Lombard V."/>
            <person name="Lucas S."/>
            <person name="Lundell T."/>
            <person name="Martin R."/>
            <person name="McLaughlin D.J."/>
            <person name="Morgenstern I."/>
            <person name="Morin E."/>
            <person name="Murat C."/>
            <person name="Nagy L.G."/>
            <person name="Nolan M."/>
            <person name="Ohm R.A."/>
            <person name="Patyshakuliyeva A."/>
            <person name="Rokas A."/>
            <person name="Ruiz-Duenas F.J."/>
            <person name="Sabat G."/>
            <person name="Salamov A."/>
            <person name="Samejima M."/>
            <person name="Schmutz J."/>
            <person name="Slot J.C."/>
            <person name="St John F."/>
            <person name="Stenlid J."/>
            <person name="Sun H."/>
            <person name="Sun S."/>
            <person name="Syed K."/>
            <person name="Tsang A."/>
            <person name="Wiebenga A."/>
            <person name="Young D."/>
            <person name="Pisabarro A."/>
            <person name="Eastwood D.C."/>
            <person name="Martin F."/>
            <person name="Cullen D."/>
            <person name="Grigoriev I.V."/>
            <person name="Hibbett D.S."/>
        </authorList>
    </citation>
    <scope>NUCLEOTIDE SEQUENCE [LARGE SCALE GENOMIC DNA]</scope>
    <source>
        <strain evidence="6">RWD-64-598 SS2</strain>
    </source>
</reference>
<evidence type="ECO:0000256" key="3">
    <source>
        <dbReference type="RuleBase" id="RU361235"/>
    </source>
</evidence>
<accession>A0A5M3MX94</accession>
<dbReference type="KEGG" id="cput:CONPUDRAFT_150702"/>
<gene>
    <name evidence="5" type="ORF">CONPUDRAFT_150702</name>
</gene>
<evidence type="ECO:0000313" key="6">
    <source>
        <dbReference type="Proteomes" id="UP000053558"/>
    </source>
</evidence>
<dbReference type="InterPro" id="IPR019826">
    <property type="entry name" value="Carboxylesterase_B_AS"/>
</dbReference>
<name>A0A5M3MX94_CONPW</name>
<dbReference type="EMBL" id="JH711575">
    <property type="protein sequence ID" value="EIW83627.1"/>
    <property type="molecule type" value="Genomic_DNA"/>
</dbReference>
<comment type="caution">
    <text evidence="5">The sequence shown here is derived from an EMBL/GenBank/DDBJ whole genome shotgun (WGS) entry which is preliminary data.</text>
</comment>
<dbReference type="PANTHER" id="PTHR11559">
    <property type="entry name" value="CARBOXYLESTERASE"/>
    <property type="match status" value="1"/>
</dbReference>
<dbReference type="InterPro" id="IPR050309">
    <property type="entry name" value="Type-B_Carboxylest/Lipase"/>
</dbReference>
<keyword evidence="2 3" id="KW-0378">Hydrolase</keyword>
<comment type="similarity">
    <text evidence="1 3">Belongs to the type-B carboxylesterase/lipase family.</text>
</comment>
<organism evidence="5 6">
    <name type="scientific">Coniophora puteana (strain RWD-64-598)</name>
    <name type="common">Brown rot fungus</name>
    <dbReference type="NCBI Taxonomy" id="741705"/>
    <lineage>
        <taxon>Eukaryota</taxon>
        <taxon>Fungi</taxon>
        <taxon>Dikarya</taxon>
        <taxon>Basidiomycota</taxon>
        <taxon>Agaricomycotina</taxon>
        <taxon>Agaricomycetes</taxon>
        <taxon>Agaricomycetidae</taxon>
        <taxon>Boletales</taxon>
        <taxon>Coniophorineae</taxon>
        <taxon>Coniophoraceae</taxon>
        <taxon>Coniophora</taxon>
    </lineage>
</organism>
<proteinExistence type="inferred from homology"/>
<dbReference type="AlphaFoldDB" id="A0A5M3MX94"/>